<accession>D2QYT6</accession>
<feature type="transmembrane region" description="Helical" evidence="1">
    <location>
        <begin position="324"/>
        <end position="349"/>
    </location>
</feature>
<sequence precursor="true">MQLASDVATQHDAFLEIPVIDYAEGHSPLILIYQLAISILVWSMTREAWIVWGGMSFAWSLMLLAILHFGGRQIRWTKDLPLPTGELPLVSIVVPARNEARGIEGALRSLLAIDYPHYELLVVNDRSTDATGEILSRLALEHPQLQVVNISELPAGWLGKNHALHYGLENARGEYVLFTDADIVHDPTVLRRTVAHMQSSGLDHLTLGPTVEMPSLLLRSFVVMFSVMFTLFTRPWAAANPRSRAYVGIGAYNLVRREALLKIGGLQPLRMRPDDDVMLGRLIKHAGLKQEMQSGVGMISVEWYATLWEVVVGLEKNCFAAMNYSIIGVIIGTATLINTFCWPFVACFTSHGEGRWLFIASAVTIYAIAIAAARSLKRPPIEALLFPFCVLMFVFINYRSMFLTLWQGGIKWRDTLYPLRELRANRL</sequence>
<feature type="domain" description="Glycosyltransferase 2-like" evidence="2">
    <location>
        <begin position="91"/>
        <end position="207"/>
    </location>
</feature>
<reference evidence="3 4" key="1">
    <citation type="journal article" date="2009" name="Stand. Genomic Sci.">
        <title>Complete genome sequence of Pirellula staleyi type strain (ATCC 27377).</title>
        <authorList>
            <person name="Clum A."/>
            <person name="Tindall B.J."/>
            <person name="Sikorski J."/>
            <person name="Ivanova N."/>
            <person name="Mavrommatis K."/>
            <person name="Lucas S."/>
            <person name="Glavina del Rio T."/>
            <person name="Nolan M."/>
            <person name="Chen F."/>
            <person name="Tice H."/>
            <person name="Pitluck S."/>
            <person name="Cheng J.F."/>
            <person name="Chertkov O."/>
            <person name="Brettin T."/>
            <person name="Han C."/>
            <person name="Detter J.C."/>
            <person name="Kuske C."/>
            <person name="Bruce D."/>
            <person name="Goodwin L."/>
            <person name="Ovchinikova G."/>
            <person name="Pati A."/>
            <person name="Mikhailova N."/>
            <person name="Chen A."/>
            <person name="Palaniappan K."/>
            <person name="Land M."/>
            <person name="Hauser L."/>
            <person name="Chang Y.J."/>
            <person name="Jeffries C.D."/>
            <person name="Chain P."/>
            <person name="Rohde M."/>
            <person name="Goker M."/>
            <person name="Bristow J."/>
            <person name="Eisen J.A."/>
            <person name="Markowitz V."/>
            <person name="Hugenholtz P."/>
            <person name="Kyrpides N.C."/>
            <person name="Klenk H.P."/>
            <person name="Lapidus A."/>
        </authorList>
    </citation>
    <scope>NUCLEOTIDE SEQUENCE [LARGE SCALE GENOMIC DNA]</scope>
    <source>
        <strain evidence="4">ATCC 27377 / DSM 6068 / ICPB 4128</strain>
    </source>
</reference>
<dbReference type="InterPro" id="IPR029044">
    <property type="entry name" value="Nucleotide-diphossugar_trans"/>
</dbReference>
<dbReference type="STRING" id="530564.Psta_1716"/>
<evidence type="ECO:0000256" key="1">
    <source>
        <dbReference type="SAM" id="Phobius"/>
    </source>
</evidence>
<dbReference type="Gene3D" id="3.90.550.10">
    <property type="entry name" value="Spore Coat Polysaccharide Biosynthesis Protein SpsA, Chain A"/>
    <property type="match status" value="1"/>
</dbReference>
<feature type="transmembrane region" description="Helical" evidence="1">
    <location>
        <begin position="385"/>
        <end position="406"/>
    </location>
</feature>
<dbReference type="eggNOG" id="COG1215">
    <property type="taxonomic scope" value="Bacteria"/>
</dbReference>
<dbReference type="InterPro" id="IPR001173">
    <property type="entry name" value="Glyco_trans_2-like"/>
</dbReference>
<dbReference type="EMBL" id="CP001848">
    <property type="protein sequence ID" value="ADB16391.1"/>
    <property type="molecule type" value="Genomic_DNA"/>
</dbReference>
<keyword evidence="4" id="KW-1185">Reference proteome</keyword>
<dbReference type="HOGENOM" id="CLU_038143_0_0_0"/>
<evidence type="ECO:0000313" key="4">
    <source>
        <dbReference type="Proteomes" id="UP000001887"/>
    </source>
</evidence>
<keyword evidence="1" id="KW-1133">Transmembrane helix</keyword>
<dbReference type="CDD" id="cd06423">
    <property type="entry name" value="CESA_like"/>
    <property type="match status" value="1"/>
</dbReference>
<dbReference type="Proteomes" id="UP000001887">
    <property type="component" value="Chromosome"/>
</dbReference>
<feature type="transmembrane region" description="Helical" evidence="1">
    <location>
        <begin position="356"/>
        <end position="373"/>
    </location>
</feature>
<dbReference type="OrthoDB" id="9806525at2"/>
<feature type="transmembrane region" description="Helical" evidence="1">
    <location>
        <begin position="216"/>
        <end position="237"/>
    </location>
</feature>
<gene>
    <name evidence="3" type="ordered locus">Psta_1716</name>
</gene>
<dbReference type="PANTHER" id="PTHR43646">
    <property type="entry name" value="GLYCOSYLTRANSFERASE"/>
    <property type="match status" value="1"/>
</dbReference>
<proteinExistence type="predicted"/>
<evidence type="ECO:0000313" key="3">
    <source>
        <dbReference type="EMBL" id="ADB16391.1"/>
    </source>
</evidence>
<keyword evidence="1" id="KW-0812">Transmembrane</keyword>
<evidence type="ECO:0000259" key="2">
    <source>
        <dbReference type="Pfam" id="PF00535"/>
    </source>
</evidence>
<dbReference type="SUPFAM" id="SSF53448">
    <property type="entry name" value="Nucleotide-diphospho-sugar transferases"/>
    <property type="match status" value="1"/>
</dbReference>
<dbReference type="AlphaFoldDB" id="D2QYT6"/>
<protein>
    <submittedName>
        <fullName evidence="3">Glycosyl transferase family 2</fullName>
    </submittedName>
</protein>
<keyword evidence="3" id="KW-0808">Transferase</keyword>
<dbReference type="CAZy" id="GT2">
    <property type="family name" value="Glycosyltransferase Family 2"/>
</dbReference>
<feature type="transmembrane region" description="Helical" evidence="1">
    <location>
        <begin position="49"/>
        <end position="69"/>
    </location>
</feature>
<dbReference type="KEGG" id="psl:Psta_1716"/>
<dbReference type="PANTHER" id="PTHR43646:SF3">
    <property type="entry name" value="SLR1566 PROTEIN"/>
    <property type="match status" value="1"/>
</dbReference>
<dbReference type="Pfam" id="PF00535">
    <property type="entry name" value="Glycos_transf_2"/>
    <property type="match status" value="1"/>
</dbReference>
<keyword evidence="1" id="KW-0472">Membrane</keyword>
<organism evidence="3 4">
    <name type="scientific">Pirellula staleyi (strain ATCC 27377 / DSM 6068 / ICPB 4128)</name>
    <name type="common">Pirella staleyi</name>
    <dbReference type="NCBI Taxonomy" id="530564"/>
    <lineage>
        <taxon>Bacteria</taxon>
        <taxon>Pseudomonadati</taxon>
        <taxon>Planctomycetota</taxon>
        <taxon>Planctomycetia</taxon>
        <taxon>Pirellulales</taxon>
        <taxon>Pirellulaceae</taxon>
        <taxon>Pirellula</taxon>
    </lineage>
</organism>
<dbReference type="GO" id="GO:0016740">
    <property type="term" value="F:transferase activity"/>
    <property type="evidence" value="ECO:0007669"/>
    <property type="project" value="UniProtKB-KW"/>
</dbReference>
<name>D2QYT6_PIRSD</name>